<proteinExistence type="inferred from homology"/>
<dbReference type="InterPro" id="IPR045214">
    <property type="entry name" value="Surf1/Surf4"/>
</dbReference>
<evidence type="ECO:0000256" key="2">
    <source>
        <dbReference type="ARBA" id="ARBA00007165"/>
    </source>
</evidence>
<keyword evidence="5 6" id="KW-0472">Membrane</keyword>
<dbReference type="InterPro" id="IPR002994">
    <property type="entry name" value="Surf1/Shy1"/>
</dbReference>
<evidence type="ECO:0000256" key="4">
    <source>
        <dbReference type="ARBA" id="ARBA00022989"/>
    </source>
</evidence>
<dbReference type="CDD" id="cd06662">
    <property type="entry name" value="SURF1"/>
    <property type="match status" value="1"/>
</dbReference>
<accession>A0A7Y3TXD1</accession>
<feature type="transmembrane region" description="Helical" evidence="6">
    <location>
        <begin position="221"/>
        <end position="243"/>
    </location>
</feature>
<dbReference type="AlphaFoldDB" id="A0A7Y3TXD1"/>
<dbReference type="PANTHER" id="PTHR23427">
    <property type="entry name" value="SURFEIT LOCUS PROTEIN"/>
    <property type="match status" value="1"/>
</dbReference>
<evidence type="ECO:0000313" key="8">
    <source>
        <dbReference type="Proteomes" id="UP000588806"/>
    </source>
</evidence>
<keyword evidence="4 6" id="KW-1133">Transmembrane helix</keyword>
<sequence>MINSTALKRRNGRAFSRPNNRRQVKRLVSLTAWWALWVSLTVVGLLLAHWQWQRAAEKTQLIAQQAATEKLHNPQAAPANLAKVTLSGHFLGEQTLWLDNRVLEGQVGVAVLTPFVADSGHWWLVQRGFMPTVVDRSVEPEVSTPQGPQEISGVWQHLQSGNLVLGDNREGNRLQSVALSPWQALTQPHFQGVLHQNAGEGKLASWWKPSQMPPERHIGYAVQWLLLALLALVMGVVGHRVLYQDKPHNRREERA</sequence>
<evidence type="ECO:0000256" key="3">
    <source>
        <dbReference type="ARBA" id="ARBA00022692"/>
    </source>
</evidence>
<name>A0A7Y3TXD1_9GAMM</name>
<dbReference type="PANTHER" id="PTHR23427:SF2">
    <property type="entry name" value="SURFEIT LOCUS PROTEIN 1"/>
    <property type="match status" value="1"/>
</dbReference>
<reference evidence="7 8" key="2">
    <citation type="submission" date="2020-06" db="EMBL/GenBank/DDBJ databases">
        <title>Halomonas songnenensis sp. nov., a moderately halophilic bacterium isolated from saline and alkaline soils.</title>
        <authorList>
            <person name="Jiang J."/>
            <person name="Pan Y."/>
        </authorList>
    </citation>
    <scope>NUCLEOTIDE SEQUENCE [LARGE SCALE GENOMIC DNA]</scope>
    <source>
        <strain evidence="7 8">TBZ9</strain>
    </source>
</reference>
<protein>
    <recommendedName>
        <fullName evidence="6">SURF1-like protein</fullName>
    </recommendedName>
</protein>
<keyword evidence="6" id="KW-1003">Cell membrane</keyword>
<comment type="similarity">
    <text evidence="2 6">Belongs to the SURF1 family.</text>
</comment>
<evidence type="ECO:0000256" key="5">
    <source>
        <dbReference type="ARBA" id="ARBA00023136"/>
    </source>
</evidence>
<reference evidence="7 8" key="1">
    <citation type="submission" date="2020-05" db="EMBL/GenBank/DDBJ databases">
        <authorList>
            <person name="Ruan W."/>
            <person name="Jeon C.O."/>
            <person name="Chun B.H."/>
        </authorList>
    </citation>
    <scope>NUCLEOTIDE SEQUENCE [LARGE SCALE GENOMIC DNA]</scope>
    <source>
        <strain evidence="7 8">TBZ9</strain>
    </source>
</reference>
<dbReference type="Proteomes" id="UP000588806">
    <property type="component" value="Unassembled WGS sequence"/>
</dbReference>
<keyword evidence="8" id="KW-1185">Reference proteome</keyword>
<dbReference type="Pfam" id="PF02104">
    <property type="entry name" value="SURF1"/>
    <property type="match status" value="1"/>
</dbReference>
<keyword evidence="3 6" id="KW-0812">Transmembrane</keyword>
<dbReference type="RefSeq" id="WP_171702372.1">
    <property type="nucleotide sequence ID" value="NZ_JABFHI010000003.1"/>
</dbReference>
<comment type="caution">
    <text evidence="7">The sequence shown here is derived from an EMBL/GenBank/DDBJ whole genome shotgun (WGS) entry which is preliminary data.</text>
</comment>
<comment type="subcellular location">
    <subcellularLocation>
        <location evidence="6">Cell membrane</location>
        <topology evidence="6">Multi-pass membrane protein</topology>
    </subcellularLocation>
    <subcellularLocation>
        <location evidence="1">Membrane</location>
    </subcellularLocation>
</comment>
<feature type="transmembrane region" description="Helical" evidence="6">
    <location>
        <begin position="27"/>
        <end position="52"/>
    </location>
</feature>
<evidence type="ECO:0000256" key="1">
    <source>
        <dbReference type="ARBA" id="ARBA00004370"/>
    </source>
</evidence>
<evidence type="ECO:0000256" key="6">
    <source>
        <dbReference type="RuleBase" id="RU363076"/>
    </source>
</evidence>
<organism evidence="7 8">
    <name type="scientific">Vreelandella azerica</name>
    <dbReference type="NCBI Taxonomy" id="2732867"/>
    <lineage>
        <taxon>Bacteria</taxon>
        <taxon>Pseudomonadati</taxon>
        <taxon>Pseudomonadota</taxon>
        <taxon>Gammaproteobacteria</taxon>
        <taxon>Oceanospirillales</taxon>
        <taxon>Halomonadaceae</taxon>
        <taxon>Vreelandella</taxon>
    </lineage>
</organism>
<dbReference type="EMBL" id="JABFHI010000003">
    <property type="protein sequence ID" value="NOG31913.1"/>
    <property type="molecule type" value="Genomic_DNA"/>
</dbReference>
<dbReference type="PROSITE" id="PS50895">
    <property type="entry name" value="SURF1"/>
    <property type="match status" value="1"/>
</dbReference>
<evidence type="ECO:0000313" key="7">
    <source>
        <dbReference type="EMBL" id="NOG31913.1"/>
    </source>
</evidence>
<gene>
    <name evidence="7" type="ORF">HLB35_09340</name>
</gene>
<dbReference type="GO" id="GO:0005886">
    <property type="term" value="C:plasma membrane"/>
    <property type="evidence" value="ECO:0007669"/>
    <property type="project" value="UniProtKB-SubCell"/>
</dbReference>